<evidence type="ECO:0000313" key="2">
    <source>
        <dbReference type="Proteomes" id="UP000643405"/>
    </source>
</evidence>
<dbReference type="Gene3D" id="3.30.420.300">
    <property type="entry name" value="2-keto-3-deoxy-galactonokinase, substrate binding domain"/>
    <property type="match status" value="1"/>
</dbReference>
<dbReference type="InterPro" id="IPR042258">
    <property type="entry name" value="DGOK_N"/>
</dbReference>
<dbReference type="CDD" id="cd24012">
    <property type="entry name" value="ASKHA_NBD_KDGal-kinase"/>
    <property type="match status" value="1"/>
</dbReference>
<accession>A0A8J6PKC5</accession>
<evidence type="ECO:0000313" key="1">
    <source>
        <dbReference type="EMBL" id="MBD0415176.1"/>
    </source>
</evidence>
<dbReference type="InterPro" id="IPR042257">
    <property type="entry name" value="DGOK_C"/>
</dbReference>
<dbReference type="Proteomes" id="UP000643405">
    <property type="component" value="Unassembled WGS sequence"/>
</dbReference>
<protein>
    <submittedName>
        <fullName evidence="1">2-dehydro-3-deoxygalactonokinase</fullName>
    </submittedName>
</protein>
<dbReference type="AlphaFoldDB" id="A0A8J6PKC5"/>
<dbReference type="InterPro" id="IPR007729">
    <property type="entry name" value="DGOK"/>
</dbReference>
<dbReference type="Pfam" id="PF05035">
    <property type="entry name" value="DGOK"/>
    <property type="match status" value="1"/>
</dbReference>
<keyword evidence="2" id="KW-1185">Reference proteome</keyword>
<dbReference type="Gene3D" id="3.30.420.310">
    <property type="entry name" value="2-keto-3-deoxy-galactonokinase, C-terminal domain"/>
    <property type="match status" value="1"/>
</dbReference>
<dbReference type="EMBL" id="JACVVX010000003">
    <property type="protein sequence ID" value="MBD0415176.1"/>
    <property type="molecule type" value="Genomic_DNA"/>
</dbReference>
<reference evidence="1" key="1">
    <citation type="submission" date="2020-09" db="EMBL/GenBank/DDBJ databases">
        <title>Genome seq and assembly of Tianweitania sp.</title>
        <authorList>
            <person name="Chhetri G."/>
        </authorList>
    </citation>
    <scope>NUCLEOTIDE SEQUENCE</scope>
    <source>
        <strain evidence="1">Rool2</strain>
    </source>
</reference>
<name>A0A8J6PKC5_9HYPH</name>
<organism evidence="1 2">
    <name type="scientific">Oryzicola mucosus</name>
    <dbReference type="NCBI Taxonomy" id="2767425"/>
    <lineage>
        <taxon>Bacteria</taxon>
        <taxon>Pseudomonadati</taxon>
        <taxon>Pseudomonadota</taxon>
        <taxon>Alphaproteobacteria</taxon>
        <taxon>Hyphomicrobiales</taxon>
        <taxon>Phyllobacteriaceae</taxon>
        <taxon>Oryzicola</taxon>
    </lineage>
</organism>
<comment type="caution">
    <text evidence="1">The sequence shown here is derived from an EMBL/GenBank/DDBJ whole genome shotgun (WGS) entry which is preliminary data.</text>
</comment>
<dbReference type="GO" id="GO:0034194">
    <property type="term" value="P:D-galactonate catabolic process"/>
    <property type="evidence" value="ECO:0007669"/>
    <property type="project" value="InterPro"/>
</dbReference>
<dbReference type="RefSeq" id="WP_188164616.1">
    <property type="nucleotide sequence ID" value="NZ_JACVVX010000003.1"/>
</dbReference>
<dbReference type="GO" id="GO:0008671">
    <property type="term" value="F:2-dehydro-3-deoxygalactonokinase activity"/>
    <property type="evidence" value="ECO:0007669"/>
    <property type="project" value="InterPro"/>
</dbReference>
<gene>
    <name evidence="1" type="ORF">ICI42_10970</name>
</gene>
<proteinExistence type="predicted"/>
<sequence length="310" mass="32328">MSGLSEASFVGVDWGTSSFRLWLMAADGMPLASSRSGEGMLHCSSSGGFQPVLDKHLAEVRAPEGLPVLICGMAGARQGWVEAAYVHTPTALGDLHSRAISVPVEGRDIRILPGIAQVLAEAPNVMRGEETQLLGSIADGFTGLVCMPGTHCKWVAIDGGTIVRFASFMTGELFSVISKHSILMHAVEEGAPPGFDDPTFRAAIDAVRDDASVALSALFSIRAGQLLGFEKKAEGAAHLSGLLIGAEVAAAKSLYGAPSDIVLVGSGALGSLYEAVLTDAGYRVRVVDAEEAVRNGLAKAAARLWVKDRT</sequence>